<proteinExistence type="inferred from homology"/>
<dbReference type="PANTHER" id="PTHR21299:SF1">
    <property type="entry name" value="PANTOATE--BETA-ALANINE LIGASE"/>
    <property type="match status" value="1"/>
</dbReference>
<comment type="subcellular location">
    <subcellularLocation>
        <location evidence="8">Cytoplasm</location>
    </subcellularLocation>
</comment>
<keyword evidence="4 8" id="KW-0566">Pantothenate biosynthesis</keyword>
<evidence type="ECO:0000256" key="6">
    <source>
        <dbReference type="ARBA" id="ARBA00022840"/>
    </source>
</evidence>
<evidence type="ECO:0000256" key="4">
    <source>
        <dbReference type="ARBA" id="ARBA00022655"/>
    </source>
</evidence>
<feature type="active site" description="Proton donor" evidence="8">
    <location>
        <position position="37"/>
    </location>
</feature>
<dbReference type="AlphaFoldDB" id="A0A518C1D7"/>
<keyword evidence="3 8" id="KW-0436">Ligase</keyword>
<evidence type="ECO:0000313" key="9">
    <source>
        <dbReference type="EMBL" id="QDU73030.1"/>
    </source>
</evidence>
<dbReference type="GO" id="GO:0015940">
    <property type="term" value="P:pantothenate biosynthetic process"/>
    <property type="evidence" value="ECO:0007669"/>
    <property type="project" value="UniProtKB-UniRule"/>
</dbReference>
<comment type="catalytic activity">
    <reaction evidence="7 8">
        <text>(R)-pantoate + beta-alanine + ATP = (R)-pantothenate + AMP + diphosphate + H(+)</text>
        <dbReference type="Rhea" id="RHEA:10912"/>
        <dbReference type="ChEBI" id="CHEBI:15378"/>
        <dbReference type="ChEBI" id="CHEBI:15980"/>
        <dbReference type="ChEBI" id="CHEBI:29032"/>
        <dbReference type="ChEBI" id="CHEBI:30616"/>
        <dbReference type="ChEBI" id="CHEBI:33019"/>
        <dbReference type="ChEBI" id="CHEBI:57966"/>
        <dbReference type="ChEBI" id="CHEBI:456215"/>
        <dbReference type="EC" id="6.3.2.1"/>
    </reaction>
</comment>
<dbReference type="PANTHER" id="PTHR21299">
    <property type="entry name" value="CYTIDYLATE KINASE/PANTOATE-BETA-ALANINE LIGASE"/>
    <property type="match status" value="1"/>
</dbReference>
<comment type="similarity">
    <text evidence="2 8">Belongs to the pantothenate synthetase family.</text>
</comment>
<dbReference type="NCBIfam" id="TIGR00125">
    <property type="entry name" value="cyt_tran_rel"/>
    <property type="match status" value="1"/>
</dbReference>
<reference evidence="9 10" key="1">
    <citation type="submission" date="2019-02" db="EMBL/GenBank/DDBJ databases">
        <title>Deep-cultivation of Planctomycetes and their phenomic and genomic characterization uncovers novel biology.</title>
        <authorList>
            <person name="Wiegand S."/>
            <person name="Jogler M."/>
            <person name="Boedeker C."/>
            <person name="Pinto D."/>
            <person name="Vollmers J."/>
            <person name="Rivas-Marin E."/>
            <person name="Kohn T."/>
            <person name="Peeters S.H."/>
            <person name="Heuer A."/>
            <person name="Rast P."/>
            <person name="Oberbeckmann S."/>
            <person name="Bunk B."/>
            <person name="Jeske O."/>
            <person name="Meyerdierks A."/>
            <person name="Storesund J.E."/>
            <person name="Kallscheuer N."/>
            <person name="Luecker S."/>
            <person name="Lage O.M."/>
            <person name="Pohl T."/>
            <person name="Merkel B.J."/>
            <person name="Hornburger P."/>
            <person name="Mueller R.-W."/>
            <person name="Bruemmer F."/>
            <person name="Labrenz M."/>
            <person name="Spormann A.M."/>
            <person name="Op den Camp H."/>
            <person name="Overmann J."/>
            <person name="Amann R."/>
            <person name="Jetten M.S.M."/>
            <person name="Mascher T."/>
            <person name="Medema M.H."/>
            <person name="Devos D.P."/>
            <person name="Kaster A.-K."/>
            <person name="Ovreas L."/>
            <person name="Rohde M."/>
            <person name="Galperin M.Y."/>
            <person name="Jogler C."/>
        </authorList>
    </citation>
    <scope>NUCLEOTIDE SEQUENCE [LARGE SCALE GENOMIC DNA]</scope>
    <source>
        <strain evidence="9 10">Pan265</strain>
    </source>
</reference>
<feature type="binding site" evidence="8">
    <location>
        <position position="154"/>
    </location>
    <ligand>
        <name>(R)-pantoate</name>
        <dbReference type="ChEBI" id="CHEBI:15980"/>
    </ligand>
</feature>
<dbReference type="InterPro" id="IPR003721">
    <property type="entry name" value="Pantoate_ligase"/>
</dbReference>
<dbReference type="GO" id="GO:0004592">
    <property type="term" value="F:pantoate-beta-alanine ligase activity"/>
    <property type="evidence" value="ECO:0007669"/>
    <property type="project" value="UniProtKB-UniRule"/>
</dbReference>
<feature type="binding site" evidence="8">
    <location>
        <position position="61"/>
    </location>
    <ligand>
        <name>(R)-pantoate</name>
        <dbReference type="ChEBI" id="CHEBI:15980"/>
    </ligand>
</feature>
<dbReference type="InterPro" id="IPR014729">
    <property type="entry name" value="Rossmann-like_a/b/a_fold"/>
</dbReference>
<keyword evidence="8" id="KW-0963">Cytoplasm</keyword>
<dbReference type="OrthoDB" id="9773087at2"/>
<dbReference type="Proteomes" id="UP000320386">
    <property type="component" value="Chromosome"/>
</dbReference>
<comment type="subunit">
    <text evidence="8">Homodimer.</text>
</comment>
<comment type="function">
    <text evidence="8">Catalyzes the condensation of pantoate with beta-alanine in an ATP-dependent reaction via a pantoyl-adenylate intermediate.</text>
</comment>
<keyword evidence="10" id="KW-1185">Reference proteome</keyword>
<accession>A0A518C1D7</accession>
<dbReference type="GO" id="GO:0005829">
    <property type="term" value="C:cytosol"/>
    <property type="evidence" value="ECO:0007669"/>
    <property type="project" value="TreeGrafter"/>
</dbReference>
<dbReference type="KEGG" id="mcad:Pan265_29080"/>
<organism evidence="9 10">
    <name type="scientific">Mucisphaera calidilacus</name>
    <dbReference type="NCBI Taxonomy" id="2527982"/>
    <lineage>
        <taxon>Bacteria</taxon>
        <taxon>Pseudomonadati</taxon>
        <taxon>Planctomycetota</taxon>
        <taxon>Phycisphaerae</taxon>
        <taxon>Phycisphaerales</taxon>
        <taxon>Phycisphaeraceae</taxon>
        <taxon>Mucisphaera</taxon>
    </lineage>
</organism>
<dbReference type="Gene3D" id="3.30.1300.10">
    <property type="entry name" value="Pantoate-beta-alanine ligase, C-terminal domain"/>
    <property type="match status" value="1"/>
</dbReference>
<dbReference type="EC" id="6.3.2.1" evidence="8"/>
<dbReference type="Gene3D" id="3.40.50.620">
    <property type="entry name" value="HUPs"/>
    <property type="match status" value="1"/>
</dbReference>
<comment type="miscellaneous">
    <text evidence="8">The reaction proceeds by a bi uni uni bi ping pong mechanism.</text>
</comment>
<dbReference type="FunFam" id="3.40.50.620:FF:000013">
    <property type="entry name" value="Pantothenate synthetase"/>
    <property type="match status" value="1"/>
</dbReference>
<evidence type="ECO:0000256" key="7">
    <source>
        <dbReference type="ARBA" id="ARBA00048258"/>
    </source>
</evidence>
<dbReference type="RefSeq" id="WP_145447171.1">
    <property type="nucleotide sequence ID" value="NZ_CP036280.1"/>
</dbReference>
<comment type="pathway">
    <text evidence="1 8">Cofactor biosynthesis; (R)-pantothenate biosynthesis; (R)-pantothenate from (R)-pantoate and beta-alanine: step 1/1.</text>
</comment>
<evidence type="ECO:0000256" key="1">
    <source>
        <dbReference type="ARBA" id="ARBA00004990"/>
    </source>
</evidence>
<feature type="binding site" evidence="8">
    <location>
        <begin position="148"/>
        <end position="151"/>
    </location>
    <ligand>
        <name>ATP</name>
        <dbReference type="ChEBI" id="CHEBI:30616"/>
    </ligand>
</feature>
<dbReference type="GO" id="GO:0005524">
    <property type="term" value="F:ATP binding"/>
    <property type="evidence" value="ECO:0007669"/>
    <property type="project" value="UniProtKB-KW"/>
</dbReference>
<evidence type="ECO:0000313" key="10">
    <source>
        <dbReference type="Proteomes" id="UP000320386"/>
    </source>
</evidence>
<dbReference type="InterPro" id="IPR004821">
    <property type="entry name" value="Cyt_trans-like"/>
</dbReference>
<evidence type="ECO:0000256" key="8">
    <source>
        <dbReference type="HAMAP-Rule" id="MF_00158"/>
    </source>
</evidence>
<dbReference type="NCBIfam" id="TIGR00018">
    <property type="entry name" value="panC"/>
    <property type="match status" value="1"/>
</dbReference>
<dbReference type="InterPro" id="IPR042176">
    <property type="entry name" value="Pantoate_ligase_C"/>
</dbReference>
<protein>
    <recommendedName>
        <fullName evidence="8">Pantothenate synthetase</fullName>
        <shortName evidence="8">PS</shortName>
        <ecNumber evidence="8">6.3.2.1</ecNumber>
    </recommendedName>
    <alternativeName>
        <fullName evidence="8">Pantoate--beta-alanine ligase</fullName>
    </alternativeName>
    <alternativeName>
        <fullName evidence="8">Pantoate-activating enzyme</fullName>
    </alternativeName>
</protein>
<keyword evidence="6 8" id="KW-0067">ATP-binding</keyword>
<gene>
    <name evidence="8 9" type="primary">panC</name>
    <name evidence="9" type="ORF">Pan265_29080</name>
</gene>
<dbReference type="HAMAP" id="MF_00158">
    <property type="entry name" value="PanC"/>
    <property type="match status" value="1"/>
</dbReference>
<feature type="binding site" evidence="8">
    <location>
        <begin position="185"/>
        <end position="188"/>
    </location>
    <ligand>
        <name>ATP</name>
        <dbReference type="ChEBI" id="CHEBI:30616"/>
    </ligand>
</feature>
<dbReference type="SUPFAM" id="SSF52374">
    <property type="entry name" value="Nucleotidylyl transferase"/>
    <property type="match status" value="1"/>
</dbReference>
<sequence>MSKPVVVTSAQEIRQYRHATQATVALVPTMGALHDGHRSLIRHAQKHADLVWVSIFVNPTQFGPHEDFDRYPRPLDDDLAICRNDDVDLVFTPDAHTLYPPGQPDVAINVPDLANILEGAARPALFPGVCRVVAKLFNLCQPDIACFGQKDYQQLAIVRAMVRDLAMPLRIVSVPTAREHDGLARSSRNQYLTPDERPRAAALFKALRLARKTLADGHNDPHTLETAMAEILADHGLDTDYAVIRDADNLQPVQTADQSNVALIAARLGSVRLIDNALLTPTS</sequence>
<dbReference type="EMBL" id="CP036280">
    <property type="protein sequence ID" value="QDU73030.1"/>
    <property type="molecule type" value="Genomic_DNA"/>
</dbReference>
<dbReference type="CDD" id="cd00560">
    <property type="entry name" value="PanC"/>
    <property type="match status" value="1"/>
</dbReference>
<feature type="binding site" evidence="8">
    <location>
        <begin position="30"/>
        <end position="37"/>
    </location>
    <ligand>
        <name>ATP</name>
        <dbReference type="ChEBI" id="CHEBI:30616"/>
    </ligand>
</feature>
<feature type="binding site" evidence="8">
    <location>
        <position position="61"/>
    </location>
    <ligand>
        <name>beta-alanine</name>
        <dbReference type="ChEBI" id="CHEBI:57966"/>
    </ligand>
</feature>
<evidence type="ECO:0000256" key="5">
    <source>
        <dbReference type="ARBA" id="ARBA00022741"/>
    </source>
</evidence>
<dbReference type="UniPathway" id="UPA00028">
    <property type="reaction ID" value="UER00005"/>
</dbReference>
<name>A0A518C1D7_9BACT</name>
<evidence type="ECO:0000256" key="3">
    <source>
        <dbReference type="ARBA" id="ARBA00022598"/>
    </source>
</evidence>
<dbReference type="Pfam" id="PF02569">
    <property type="entry name" value="Pantoate_ligase"/>
    <property type="match status" value="1"/>
</dbReference>
<evidence type="ECO:0000256" key="2">
    <source>
        <dbReference type="ARBA" id="ARBA00009256"/>
    </source>
</evidence>
<feature type="binding site" evidence="8">
    <location>
        <position position="177"/>
    </location>
    <ligand>
        <name>ATP</name>
        <dbReference type="ChEBI" id="CHEBI:30616"/>
    </ligand>
</feature>
<keyword evidence="5 8" id="KW-0547">Nucleotide-binding</keyword>